<dbReference type="InterPro" id="IPR039448">
    <property type="entry name" value="Beta_helix"/>
</dbReference>
<comment type="caution">
    <text evidence="2">The sequence shown here is derived from an EMBL/GenBank/DDBJ whole genome shotgun (WGS) entry which is preliminary data.</text>
</comment>
<dbReference type="OrthoDB" id="279982at2"/>
<dbReference type="InterPro" id="IPR013222">
    <property type="entry name" value="Glyco_hyd_98_carb-bd"/>
</dbReference>
<feature type="domain" description="Glycosyl hydrolase family 98 putative carbohydrate-binding module" evidence="1">
    <location>
        <begin position="668"/>
        <end position="814"/>
    </location>
</feature>
<dbReference type="NCBIfam" id="TIGR04183">
    <property type="entry name" value="Por_Secre_tail"/>
    <property type="match status" value="1"/>
</dbReference>
<proteinExistence type="predicted"/>
<dbReference type="Gene3D" id="2.160.20.10">
    <property type="entry name" value="Single-stranded right-handed beta-helix, Pectin lyase-like"/>
    <property type="match status" value="3"/>
</dbReference>
<dbReference type="InterPro" id="IPR012334">
    <property type="entry name" value="Pectin_lyas_fold"/>
</dbReference>
<dbReference type="Pfam" id="PF18962">
    <property type="entry name" value="Por_Secre_tail"/>
    <property type="match status" value="1"/>
</dbReference>
<dbReference type="InterPro" id="IPR008979">
    <property type="entry name" value="Galactose-bd-like_sf"/>
</dbReference>
<dbReference type="SUPFAM" id="SSF51126">
    <property type="entry name" value="Pectin lyase-like"/>
    <property type="match status" value="2"/>
</dbReference>
<dbReference type="InterPro" id="IPR011050">
    <property type="entry name" value="Pectin_lyase_fold/virulence"/>
</dbReference>
<dbReference type="EMBL" id="PVTE01000020">
    <property type="protein sequence ID" value="PRY32825.1"/>
    <property type="molecule type" value="Genomic_DNA"/>
</dbReference>
<dbReference type="InterPro" id="IPR006626">
    <property type="entry name" value="PbH1"/>
</dbReference>
<protein>
    <submittedName>
        <fullName evidence="2">Putative secreted protein (Por secretion system target)</fullName>
    </submittedName>
</protein>
<evidence type="ECO:0000313" key="2">
    <source>
        <dbReference type="EMBL" id="PRY32825.1"/>
    </source>
</evidence>
<dbReference type="Pfam" id="PF08305">
    <property type="entry name" value="NPCBM"/>
    <property type="match status" value="1"/>
</dbReference>
<dbReference type="PANTHER" id="PTHR36453">
    <property type="entry name" value="SECRETED PROTEIN-RELATED"/>
    <property type="match status" value="1"/>
</dbReference>
<dbReference type="PANTHER" id="PTHR36453:SF1">
    <property type="entry name" value="RIGHT HANDED BETA HELIX DOMAIN-CONTAINING PROTEIN"/>
    <property type="match status" value="1"/>
</dbReference>
<dbReference type="NCBIfam" id="TIGR03804">
    <property type="entry name" value="para_beta_helix"/>
    <property type="match status" value="1"/>
</dbReference>
<dbReference type="SMART" id="SM00776">
    <property type="entry name" value="NPCBM"/>
    <property type="match status" value="1"/>
</dbReference>
<dbReference type="InterPro" id="IPR038637">
    <property type="entry name" value="NPCBM_sf"/>
</dbReference>
<dbReference type="InterPro" id="IPR026444">
    <property type="entry name" value="Secre_tail"/>
</dbReference>
<dbReference type="InterPro" id="IPR022441">
    <property type="entry name" value="Para_beta_helix_rpt-2"/>
</dbReference>
<organism evidence="2 3">
    <name type="scientific">Spirosoma oryzae</name>
    <dbReference type="NCBI Taxonomy" id="1469603"/>
    <lineage>
        <taxon>Bacteria</taxon>
        <taxon>Pseudomonadati</taxon>
        <taxon>Bacteroidota</taxon>
        <taxon>Cytophagia</taxon>
        <taxon>Cytophagales</taxon>
        <taxon>Cytophagaceae</taxon>
        <taxon>Spirosoma</taxon>
    </lineage>
</organism>
<name>A0A2T0SHD5_9BACT</name>
<evidence type="ECO:0000259" key="1">
    <source>
        <dbReference type="SMART" id="SM00776"/>
    </source>
</evidence>
<sequence>MPISTNRTYLLAPLYAGLLHLGLIASPQLGFGQTTYYVASSGRDTNDGKSESNPFQTIARVNQLTLKPGDAILLKRNDTFSGTLTIKQSGAAGKPIVVDAYGSGNKPVLTGAVPVTNWTNIGNNTWQASCASCGSRIAGLYGNGTALPLGRYPNLTDANKGYLTVQSHNGKTQITSQQGLPKNWTGGEAVIRPAQWILDRATITGQSGNTLQLSYTSNYTPTDGWGFFIQNHPGTLDQAGEWYYNPATKTIQLFDNRSNPNSRLITATISDGISLTNAAYVTVRNLQITQTQTTAIRATDSANLTFSGNDITNAGTDGLVLTGSGNDVLIDNCQIQDVNNNGLSISWYANVTCRGNTIQRVGMVAGRGGSGDGQYVGFQTNGPSNTLIENNIIDNIGYNALTFTNSTVVQKNLISNFCMTKSDGSGIYTWNGNRQAQGNIRILSNIVYGGNGPFEGTSYKSNTAAHGIYLDDCSTNAEVTGNTVFNCYGYGFYLHGTSTVQMTGNTAFNNNESQLAMLHTGGACPMRNNTVQNNTFVSRTASQLVAKFESNANDLSSYGTIDRNVYARPASDGGKILAVYNSTTGALLPLAQWQSQFGKDAASLNSPATYIKSGNVADYIRFYHNPSANPSTVSLDGNYVDGWNKAYAGKVTLAPLTSLVLFKANDGTTNSVYLSDLNWVSVTNGYGPVELDMSNGNAAAGDGRTIKLNGTTYAKGLGCHANSEIVYNLAGRYKTFLTDIGVDDEMGDRDCGSVIFRVYADNALVYESTLMLPTSPTKSLNLDVRGKQTLRLVVASNGDACGDHGDWAGARLVPAGSARIGAAVLAERIDSDPVQVYPVPAKDEIWLRYQAEQPGEAQVDLLDMSGRPVLKTTHQATAGENVVRVPVGSVQRGSYLLLLQQGVQRITKRVLLAE</sequence>
<accession>A0A2T0SHD5</accession>
<dbReference type="SUPFAM" id="SSF49785">
    <property type="entry name" value="Galactose-binding domain-like"/>
    <property type="match status" value="1"/>
</dbReference>
<dbReference type="SMART" id="SM00710">
    <property type="entry name" value="PbH1"/>
    <property type="match status" value="7"/>
</dbReference>
<dbReference type="Pfam" id="PF13229">
    <property type="entry name" value="Beta_helix"/>
    <property type="match status" value="2"/>
</dbReference>
<dbReference type="AlphaFoldDB" id="A0A2T0SHD5"/>
<dbReference type="Proteomes" id="UP000238375">
    <property type="component" value="Unassembled WGS sequence"/>
</dbReference>
<reference evidence="2 3" key="1">
    <citation type="submission" date="2018-03" db="EMBL/GenBank/DDBJ databases">
        <title>Genomic Encyclopedia of Archaeal and Bacterial Type Strains, Phase II (KMG-II): from individual species to whole genera.</title>
        <authorList>
            <person name="Goeker M."/>
        </authorList>
    </citation>
    <scope>NUCLEOTIDE SEQUENCE [LARGE SCALE GENOMIC DNA]</scope>
    <source>
        <strain evidence="2 3">DSM 28354</strain>
    </source>
</reference>
<gene>
    <name evidence="2" type="ORF">CLV58_12077</name>
</gene>
<dbReference type="RefSeq" id="WP_106139702.1">
    <property type="nucleotide sequence ID" value="NZ_PVTE01000020.1"/>
</dbReference>
<dbReference type="Gene3D" id="2.60.120.1060">
    <property type="entry name" value="NPCBM/NEW2 domain"/>
    <property type="match status" value="1"/>
</dbReference>
<evidence type="ECO:0000313" key="3">
    <source>
        <dbReference type="Proteomes" id="UP000238375"/>
    </source>
</evidence>
<keyword evidence="3" id="KW-1185">Reference proteome</keyword>